<evidence type="ECO:0000313" key="2">
    <source>
        <dbReference type="Proteomes" id="UP000236928"/>
    </source>
</evidence>
<dbReference type="VEuPathDB" id="CryptoDB:CmeUKMEL1_17540"/>
<organism evidence="1 2">
    <name type="scientific">Cryptosporidium meleagridis</name>
    <dbReference type="NCBI Taxonomy" id="93969"/>
    <lineage>
        <taxon>Eukaryota</taxon>
        <taxon>Sar</taxon>
        <taxon>Alveolata</taxon>
        <taxon>Apicomplexa</taxon>
        <taxon>Conoidasida</taxon>
        <taxon>Coccidia</taxon>
        <taxon>Eucoccidiorida</taxon>
        <taxon>Eimeriorina</taxon>
        <taxon>Cryptosporidiidae</taxon>
        <taxon>Cryptosporidium</taxon>
    </lineage>
</organism>
<dbReference type="AlphaFoldDB" id="A0A2P4Z5Z3"/>
<proteinExistence type="predicted"/>
<reference evidence="1 2" key="1">
    <citation type="submission" date="2014-04" db="EMBL/GenBank/DDBJ databases">
        <title>Comparative Genomics of Cryptosporidium Species.</title>
        <authorList>
            <person name="Silva J.C."/>
            <person name="Su Q."/>
            <person name="Chalmers R."/>
            <person name="Chibucos M.C."/>
            <person name="Elwin K."/>
            <person name="Godinez A."/>
            <person name="Guo F."/>
            <person name="Huynh K."/>
            <person name="Orvis J."/>
            <person name="Ott S."/>
            <person name="Sadzewicz L."/>
            <person name="Sengamalay N."/>
            <person name="Shetty A."/>
            <person name="Sun M."/>
            <person name="Tallon L."/>
            <person name="Xiao L."/>
            <person name="Zhang H."/>
            <person name="Fraser C.M."/>
            <person name="Zhu G."/>
            <person name="Kissinger J."/>
            <person name="Widmer G."/>
        </authorList>
    </citation>
    <scope>NUCLEOTIDE SEQUENCE [LARGE SCALE GENOMIC DNA]</scope>
    <source>
        <strain evidence="1 2">UKMEL1</strain>
    </source>
</reference>
<protein>
    <submittedName>
        <fullName evidence="1">Uncharacterized protein</fullName>
    </submittedName>
</protein>
<accession>A0A2P4Z5Z3</accession>
<dbReference type="OrthoDB" id="340201at2759"/>
<sequence length="114" mass="13172">MAFNEYKFKGIKNEWNSEQVIPYIKIQLAEIRSNALKVVEEAFSDIHDSKITNDINLVKAEKRKSEEIAKNTAKEDTSILKCNQLDLLKFLKYSNDKLSKYNIGVENISMINSK</sequence>
<gene>
    <name evidence="1" type="ORF">CmeUKMEL1_17540</name>
</gene>
<comment type="caution">
    <text evidence="1">The sequence shown here is derived from an EMBL/GenBank/DDBJ whole genome shotgun (WGS) entry which is preliminary data.</text>
</comment>
<dbReference type="EMBL" id="JIBK01000051">
    <property type="protein sequence ID" value="POM85462.1"/>
    <property type="molecule type" value="Genomic_DNA"/>
</dbReference>
<dbReference type="Proteomes" id="UP000236928">
    <property type="component" value="Unassembled WGS sequence"/>
</dbReference>
<name>A0A2P4Z5Z3_9CRYT</name>
<keyword evidence="2" id="KW-1185">Reference proteome</keyword>
<evidence type="ECO:0000313" key="1">
    <source>
        <dbReference type="EMBL" id="POM85462.1"/>
    </source>
</evidence>